<protein>
    <submittedName>
        <fullName evidence="5">Putative ABC transport system ATP-binding protein</fullName>
    </submittedName>
</protein>
<reference evidence="5 6" key="1">
    <citation type="submission" date="2017-06" db="EMBL/GenBank/DDBJ databases">
        <authorList>
            <person name="Kim H.J."/>
            <person name="Triplett B.A."/>
        </authorList>
    </citation>
    <scope>NUCLEOTIDE SEQUENCE [LARGE SCALE GENOMIC DNA]</scope>
    <source>
        <strain evidence="5 6">SCA</strain>
    </source>
</reference>
<dbReference type="PANTHER" id="PTHR24220">
    <property type="entry name" value="IMPORT ATP-BINDING PROTEIN"/>
    <property type="match status" value="1"/>
</dbReference>
<dbReference type="GO" id="GO:0098796">
    <property type="term" value="C:membrane protein complex"/>
    <property type="evidence" value="ECO:0007669"/>
    <property type="project" value="UniProtKB-ARBA"/>
</dbReference>
<organism evidence="5 6">
    <name type="scientific">Anaerovirgula multivorans</name>
    <dbReference type="NCBI Taxonomy" id="312168"/>
    <lineage>
        <taxon>Bacteria</taxon>
        <taxon>Bacillati</taxon>
        <taxon>Bacillota</taxon>
        <taxon>Clostridia</taxon>
        <taxon>Peptostreptococcales</taxon>
        <taxon>Natronincolaceae</taxon>
        <taxon>Anaerovirgula</taxon>
    </lineage>
</organism>
<dbReference type="PROSITE" id="PS00211">
    <property type="entry name" value="ABC_TRANSPORTER_1"/>
    <property type="match status" value="1"/>
</dbReference>
<evidence type="ECO:0000256" key="3">
    <source>
        <dbReference type="ARBA" id="ARBA00022840"/>
    </source>
</evidence>
<name>A0A239ES20_9FIRM</name>
<sequence length="232" mass="25616">MITVKDLDKIYENGSIAVQALKNVNLEINKGEFVAITGASGSGKSTFMNIMGCLDRATAGLYILDNETIQDLSDNELAEIRNRKIGFVFQSFNLLPRTSALKNVELPMMYAGIGGKERRERALDALKRVGLEDRVDHKPNELSGGQKQRVAVARALVNNPAIILADEPTGNLDSKSTQEVMGLFKKLNDEGVTIIIVTHEQEIAEETKRIIGFRDGEIILDETMKQGLKENN</sequence>
<dbReference type="GO" id="GO:0022857">
    <property type="term" value="F:transmembrane transporter activity"/>
    <property type="evidence" value="ECO:0007669"/>
    <property type="project" value="TreeGrafter"/>
</dbReference>
<evidence type="ECO:0000259" key="4">
    <source>
        <dbReference type="PROSITE" id="PS50893"/>
    </source>
</evidence>
<dbReference type="Pfam" id="PF00005">
    <property type="entry name" value="ABC_tran"/>
    <property type="match status" value="1"/>
</dbReference>
<dbReference type="InterPro" id="IPR003439">
    <property type="entry name" value="ABC_transporter-like_ATP-bd"/>
</dbReference>
<keyword evidence="1" id="KW-0813">Transport</keyword>
<dbReference type="SUPFAM" id="SSF52540">
    <property type="entry name" value="P-loop containing nucleoside triphosphate hydrolases"/>
    <property type="match status" value="1"/>
</dbReference>
<dbReference type="AlphaFoldDB" id="A0A239ES20"/>
<dbReference type="RefSeq" id="WP_089283184.1">
    <property type="nucleotide sequence ID" value="NZ_FZOJ01000011.1"/>
</dbReference>
<keyword evidence="6" id="KW-1185">Reference proteome</keyword>
<dbReference type="InterPro" id="IPR017871">
    <property type="entry name" value="ABC_transporter-like_CS"/>
</dbReference>
<proteinExistence type="predicted"/>
<evidence type="ECO:0000256" key="1">
    <source>
        <dbReference type="ARBA" id="ARBA00022448"/>
    </source>
</evidence>
<dbReference type="OrthoDB" id="9802264at2"/>
<dbReference type="InterPro" id="IPR027417">
    <property type="entry name" value="P-loop_NTPase"/>
</dbReference>
<dbReference type="EMBL" id="FZOJ01000011">
    <property type="protein sequence ID" value="SNS47427.1"/>
    <property type="molecule type" value="Genomic_DNA"/>
</dbReference>
<keyword evidence="3 5" id="KW-0067">ATP-binding</keyword>
<evidence type="ECO:0000313" key="5">
    <source>
        <dbReference type="EMBL" id="SNS47427.1"/>
    </source>
</evidence>
<evidence type="ECO:0000256" key="2">
    <source>
        <dbReference type="ARBA" id="ARBA00022741"/>
    </source>
</evidence>
<dbReference type="SMART" id="SM00382">
    <property type="entry name" value="AAA"/>
    <property type="match status" value="1"/>
</dbReference>
<dbReference type="PANTHER" id="PTHR24220:SF86">
    <property type="entry name" value="ABC TRANSPORTER ABCH.1"/>
    <property type="match status" value="1"/>
</dbReference>
<dbReference type="GO" id="GO:0016887">
    <property type="term" value="F:ATP hydrolysis activity"/>
    <property type="evidence" value="ECO:0007669"/>
    <property type="project" value="InterPro"/>
</dbReference>
<dbReference type="Proteomes" id="UP000198304">
    <property type="component" value="Unassembled WGS sequence"/>
</dbReference>
<dbReference type="GO" id="GO:0005524">
    <property type="term" value="F:ATP binding"/>
    <property type="evidence" value="ECO:0007669"/>
    <property type="project" value="UniProtKB-KW"/>
</dbReference>
<feature type="domain" description="ABC transporter" evidence="4">
    <location>
        <begin position="2"/>
        <end position="232"/>
    </location>
</feature>
<dbReference type="Gene3D" id="3.40.50.300">
    <property type="entry name" value="P-loop containing nucleotide triphosphate hydrolases"/>
    <property type="match status" value="1"/>
</dbReference>
<dbReference type="InterPro" id="IPR017911">
    <property type="entry name" value="MacB-like_ATP-bd"/>
</dbReference>
<gene>
    <name evidence="5" type="ORF">SAMN05446037_10113</name>
</gene>
<dbReference type="CDD" id="cd03255">
    <property type="entry name" value="ABC_MJ0796_LolCDE_FtsE"/>
    <property type="match status" value="1"/>
</dbReference>
<accession>A0A239ES20</accession>
<keyword evidence="2" id="KW-0547">Nucleotide-binding</keyword>
<dbReference type="PROSITE" id="PS50893">
    <property type="entry name" value="ABC_TRANSPORTER_2"/>
    <property type="match status" value="1"/>
</dbReference>
<evidence type="ECO:0000313" key="6">
    <source>
        <dbReference type="Proteomes" id="UP000198304"/>
    </source>
</evidence>
<dbReference type="InterPro" id="IPR015854">
    <property type="entry name" value="ABC_transpr_LolD-like"/>
</dbReference>
<dbReference type="GO" id="GO:0005886">
    <property type="term" value="C:plasma membrane"/>
    <property type="evidence" value="ECO:0007669"/>
    <property type="project" value="TreeGrafter"/>
</dbReference>
<dbReference type="InterPro" id="IPR003593">
    <property type="entry name" value="AAA+_ATPase"/>
</dbReference>
<dbReference type="FunFam" id="3.40.50.300:FF:000032">
    <property type="entry name" value="Export ABC transporter ATP-binding protein"/>
    <property type="match status" value="1"/>
</dbReference>